<protein>
    <submittedName>
        <fullName evidence="1">Uncharacterized protein</fullName>
    </submittedName>
</protein>
<organism evidence="1 2">
    <name type="scientific">Spectribacter acetivorans</name>
    <dbReference type="NCBI Taxonomy" id="3075603"/>
    <lineage>
        <taxon>Bacteria</taxon>
        <taxon>Pseudomonadati</taxon>
        <taxon>Pseudomonadota</taxon>
        <taxon>Gammaproteobacteria</taxon>
        <taxon>Salinisphaerales</taxon>
        <taxon>Salinisphaeraceae</taxon>
        <taxon>Spectribacter</taxon>
    </lineage>
</organism>
<dbReference type="EMBL" id="JAVRHY010000006">
    <property type="protein sequence ID" value="MDT0618515.1"/>
    <property type="molecule type" value="Genomic_DNA"/>
</dbReference>
<evidence type="ECO:0000313" key="2">
    <source>
        <dbReference type="Proteomes" id="UP001259982"/>
    </source>
</evidence>
<evidence type="ECO:0000313" key="1">
    <source>
        <dbReference type="EMBL" id="MDT0618515.1"/>
    </source>
</evidence>
<comment type="caution">
    <text evidence="1">The sequence shown here is derived from an EMBL/GenBank/DDBJ whole genome shotgun (WGS) entry which is preliminary data.</text>
</comment>
<reference evidence="1 2" key="1">
    <citation type="submission" date="2023-09" db="EMBL/GenBank/DDBJ databases">
        <authorList>
            <person name="Rey-Velasco X."/>
        </authorList>
    </citation>
    <scope>NUCLEOTIDE SEQUENCE [LARGE SCALE GENOMIC DNA]</scope>
    <source>
        <strain evidence="1 2">P385</strain>
    </source>
</reference>
<gene>
    <name evidence="1" type="ORF">RM531_08495</name>
</gene>
<keyword evidence="2" id="KW-1185">Reference proteome</keyword>
<dbReference type="RefSeq" id="WP_311658643.1">
    <property type="nucleotide sequence ID" value="NZ_JAVRHY010000006.1"/>
</dbReference>
<accession>A0ABU3B914</accession>
<sequence>MEDAIYSLLERVLTYGALDPDAASRRRRRSAKAMWSSARSALGDFKIVVTKTSIKIVCEDDGYVSAIRMADIEPFTDNYRAAKLILHKIMFGQVDWLAGATDTDTVQWACRPKNAPCVAFVSLDERAMAGRSINLDVSDYRPISISPA</sequence>
<proteinExistence type="predicted"/>
<name>A0ABU3B914_9GAMM</name>
<dbReference type="Proteomes" id="UP001259982">
    <property type="component" value="Unassembled WGS sequence"/>
</dbReference>